<keyword evidence="3" id="KW-0540">Nuclease</keyword>
<dbReference type="GO" id="GO:0016787">
    <property type="term" value="F:hydrolase activity"/>
    <property type="evidence" value="ECO:0007669"/>
    <property type="project" value="UniProtKB-KW"/>
</dbReference>
<feature type="non-terminal residue" evidence="8">
    <location>
        <position position="217"/>
    </location>
</feature>
<keyword evidence="9" id="KW-1185">Reference proteome</keyword>
<evidence type="ECO:0000256" key="1">
    <source>
        <dbReference type="ARBA" id="ARBA00022679"/>
    </source>
</evidence>
<evidence type="ECO:0000256" key="4">
    <source>
        <dbReference type="ARBA" id="ARBA00022759"/>
    </source>
</evidence>
<dbReference type="Gene3D" id="3.30.70.270">
    <property type="match status" value="1"/>
</dbReference>
<dbReference type="InterPro" id="IPR010661">
    <property type="entry name" value="RVT_thumb"/>
</dbReference>
<dbReference type="EMBL" id="VZSJ01044355">
    <property type="protein sequence ID" value="NWY35839.1"/>
    <property type="molecule type" value="Genomic_DNA"/>
</dbReference>
<feature type="non-terminal residue" evidence="8">
    <location>
        <position position="1"/>
    </location>
</feature>
<dbReference type="Pfam" id="PF06817">
    <property type="entry name" value="RVT_thumb"/>
    <property type="match status" value="1"/>
</dbReference>
<dbReference type="GO" id="GO:0003964">
    <property type="term" value="F:RNA-directed DNA polymerase activity"/>
    <property type="evidence" value="ECO:0007669"/>
    <property type="project" value="UniProtKB-KW"/>
</dbReference>
<keyword evidence="4" id="KW-0255">Endonuclease</keyword>
<comment type="caution">
    <text evidence="8">The sequence shown here is derived from an EMBL/GenBank/DDBJ whole genome shotgun (WGS) entry which is preliminary data.</text>
</comment>
<keyword evidence="2" id="KW-0548">Nucleotidyltransferase</keyword>
<evidence type="ECO:0000259" key="7">
    <source>
        <dbReference type="Pfam" id="PF06817"/>
    </source>
</evidence>
<feature type="domain" description="Reverse transcriptase thumb" evidence="7">
    <location>
        <begin position="2"/>
        <end position="55"/>
    </location>
</feature>
<keyword evidence="1" id="KW-0808">Transferase</keyword>
<evidence type="ECO:0000256" key="6">
    <source>
        <dbReference type="ARBA" id="ARBA00022918"/>
    </source>
</evidence>
<reference evidence="8 9" key="1">
    <citation type="submission" date="2019-09" db="EMBL/GenBank/DDBJ databases">
        <title>Bird 10,000 Genomes (B10K) Project - Family phase.</title>
        <authorList>
            <person name="Zhang G."/>
        </authorList>
    </citation>
    <scope>NUCLEOTIDE SEQUENCE [LARGE SCALE GENOMIC DNA]</scope>
    <source>
        <strain evidence="8">OUT-0018</strain>
        <tissue evidence="8">Muscle</tissue>
    </source>
</reference>
<gene>
    <name evidence="8" type="primary">Ervk25</name>
    <name evidence="8" type="ORF">PHEMEL_R12469</name>
</gene>
<evidence type="ECO:0000313" key="8">
    <source>
        <dbReference type="EMBL" id="NWY35839.1"/>
    </source>
</evidence>
<evidence type="ECO:0000256" key="5">
    <source>
        <dbReference type="ARBA" id="ARBA00022801"/>
    </source>
</evidence>
<protein>
    <submittedName>
        <fullName evidence="8">POK25 protein</fullName>
    </submittedName>
</protein>
<dbReference type="Proteomes" id="UP000578259">
    <property type="component" value="Unassembled WGS sequence"/>
</dbReference>
<dbReference type="GO" id="GO:0004519">
    <property type="term" value="F:endonuclease activity"/>
    <property type="evidence" value="ECO:0007669"/>
    <property type="project" value="UniProtKB-KW"/>
</dbReference>
<dbReference type="GO" id="GO:0035613">
    <property type="term" value="F:RNA stem-loop binding"/>
    <property type="evidence" value="ECO:0007669"/>
    <property type="project" value="TreeGrafter"/>
</dbReference>
<dbReference type="InterPro" id="IPR043502">
    <property type="entry name" value="DNA/RNA_pol_sf"/>
</dbReference>
<keyword evidence="5" id="KW-0378">Hydrolase</keyword>
<sequence length="217" mass="24737">KALADVHKLCGSLNWVRPWLGLTNEDLAPLFNLLKGGEDPGAPRSITPEARKALEKVQIAMSTRQAHRCQPDLPFKFIILGKVPHLHGIIFQDLLLIIEWAFLSHKRSKRMTKPQELIAELIWKARTWIRELAGCDFECIHLPIELKSGQNSMKILEQLLQENEVLQFAPDSYSGQISVERPAHKMFEQDVQFTLKLRSAQSRRPLKKALTVFADAS</sequence>
<dbReference type="InterPro" id="IPR043128">
    <property type="entry name" value="Rev_trsase/Diguanyl_cyclase"/>
</dbReference>
<dbReference type="AlphaFoldDB" id="A0A7K7DRX4"/>
<evidence type="ECO:0000256" key="2">
    <source>
        <dbReference type="ARBA" id="ARBA00022695"/>
    </source>
</evidence>
<organism evidence="8 9">
    <name type="scientific">Pheucticus melanocephalus</name>
    <name type="common">Black-headed grosbeak</name>
    <name type="synonym">Guiraca melanocephala</name>
    <dbReference type="NCBI Taxonomy" id="371919"/>
    <lineage>
        <taxon>Eukaryota</taxon>
        <taxon>Metazoa</taxon>
        <taxon>Chordata</taxon>
        <taxon>Craniata</taxon>
        <taxon>Vertebrata</taxon>
        <taxon>Euteleostomi</taxon>
        <taxon>Archelosauria</taxon>
        <taxon>Archosauria</taxon>
        <taxon>Dinosauria</taxon>
        <taxon>Saurischia</taxon>
        <taxon>Theropoda</taxon>
        <taxon>Coelurosauria</taxon>
        <taxon>Aves</taxon>
        <taxon>Neognathae</taxon>
        <taxon>Neoaves</taxon>
        <taxon>Telluraves</taxon>
        <taxon>Australaves</taxon>
        <taxon>Passeriformes</taxon>
        <taxon>Cardinalidae</taxon>
        <taxon>Pheucticus</taxon>
    </lineage>
</organism>
<dbReference type="PANTHER" id="PTHR41694:SF3">
    <property type="entry name" value="RNA-DIRECTED DNA POLYMERASE-RELATED"/>
    <property type="match status" value="1"/>
</dbReference>
<evidence type="ECO:0000256" key="3">
    <source>
        <dbReference type="ARBA" id="ARBA00022722"/>
    </source>
</evidence>
<keyword evidence="6" id="KW-0695">RNA-directed DNA polymerase</keyword>
<accession>A0A7K7DRX4</accession>
<evidence type="ECO:0000313" key="9">
    <source>
        <dbReference type="Proteomes" id="UP000578259"/>
    </source>
</evidence>
<dbReference type="SUPFAM" id="SSF56672">
    <property type="entry name" value="DNA/RNA polymerases"/>
    <property type="match status" value="1"/>
</dbReference>
<dbReference type="PANTHER" id="PTHR41694">
    <property type="entry name" value="ENDOGENOUS RETROVIRUS GROUP K MEMBER POL PROTEIN"/>
    <property type="match status" value="1"/>
</dbReference>
<proteinExistence type="predicted"/>
<name>A0A7K7DRX4_PHEME</name>